<sequence>MEPRFSLAFAKAADGECAACFRSLSLSEAPETDPAELWRFVPLGDYARPERPTASATAHAWSSLKSTFRMSDGDENAPTEREKSLRALAEVRLEHLVRPFDWTEVSTGLDTALTERAAPARTSSASFVIGQPHCGHAGIVEAWASRHGAQVIDPPSHEEILAGDPGWRPSWPEAGQLWAIPRLEHCFLRHANGLVLVRRLLEDVACGRAGRGLIGCDSWAWAFLRHVWPIPQPEALTLEAFDGTRLARLFSLLAAPEGGRQLSFRHARTGRETLAVPAADNHTSDELIRLAAHCRGNPGTARSYWRARLRAEPETEARSEDSETSRPDGTDDSATVVVWVSADLPEPSLKLDEDTILFLHALLLHNGLTVEALNEVLPMPLFRSNAIAERLRSLDLLERRQGRWIVSALGYTLTREWLRTRDFLIDDF</sequence>
<dbReference type="EMBL" id="FWFR01000004">
    <property type="protein sequence ID" value="SLN75448.1"/>
    <property type="molecule type" value="Genomic_DNA"/>
</dbReference>
<name>A0A1Y5TXX8_9PROT</name>
<organism evidence="2 3">
    <name type="scientific">Oceanibacterium hippocampi</name>
    <dbReference type="NCBI Taxonomy" id="745714"/>
    <lineage>
        <taxon>Bacteria</taxon>
        <taxon>Pseudomonadati</taxon>
        <taxon>Pseudomonadota</taxon>
        <taxon>Alphaproteobacteria</taxon>
        <taxon>Sneathiellales</taxon>
        <taxon>Sneathiellaceae</taxon>
        <taxon>Oceanibacterium</taxon>
    </lineage>
</organism>
<evidence type="ECO:0000256" key="1">
    <source>
        <dbReference type="SAM" id="MobiDB-lite"/>
    </source>
</evidence>
<accession>A0A1Y5TXX8</accession>
<gene>
    <name evidence="2" type="ORF">OCH7691_03864</name>
</gene>
<reference evidence="2 3" key="1">
    <citation type="submission" date="2017-03" db="EMBL/GenBank/DDBJ databases">
        <authorList>
            <person name="Afonso C.L."/>
            <person name="Miller P.J."/>
            <person name="Scott M.A."/>
            <person name="Spackman E."/>
            <person name="Goraichik I."/>
            <person name="Dimitrov K.M."/>
            <person name="Suarez D.L."/>
            <person name="Swayne D.E."/>
        </authorList>
    </citation>
    <scope>NUCLEOTIDE SEQUENCE [LARGE SCALE GENOMIC DNA]</scope>
    <source>
        <strain evidence="2 3">CECT 7691</strain>
    </source>
</reference>
<evidence type="ECO:0000313" key="2">
    <source>
        <dbReference type="EMBL" id="SLN75448.1"/>
    </source>
</evidence>
<dbReference type="InParanoid" id="A0A1Y5TXX8"/>
<proteinExistence type="predicted"/>
<feature type="compositionally biased region" description="Basic and acidic residues" evidence="1">
    <location>
        <begin position="312"/>
        <end position="329"/>
    </location>
</feature>
<dbReference type="AlphaFoldDB" id="A0A1Y5TXX8"/>
<feature type="region of interest" description="Disordered" evidence="1">
    <location>
        <begin position="312"/>
        <end position="331"/>
    </location>
</feature>
<keyword evidence="3" id="KW-1185">Reference proteome</keyword>
<dbReference type="Proteomes" id="UP000193200">
    <property type="component" value="Unassembled WGS sequence"/>
</dbReference>
<protein>
    <submittedName>
        <fullName evidence="2">Uncharacterized protein</fullName>
    </submittedName>
</protein>
<evidence type="ECO:0000313" key="3">
    <source>
        <dbReference type="Proteomes" id="UP000193200"/>
    </source>
</evidence>